<accession>A0A3N4S009</accession>
<gene>
    <name evidence="2" type="ORF">EDD38_6844</name>
</gene>
<protein>
    <submittedName>
        <fullName evidence="2">Uncharacterized protein</fullName>
    </submittedName>
</protein>
<comment type="caution">
    <text evidence="2">The sequence shown here is derived from an EMBL/GenBank/DDBJ whole genome shotgun (WGS) entry which is preliminary data.</text>
</comment>
<feature type="region of interest" description="Disordered" evidence="1">
    <location>
        <begin position="30"/>
        <end position="52"/>
    </location>
</feature>
<reference evidence="2 3" key="1">
    <citation type="submission" date="2018-11" db="EMBL/GenBank/DDBJ databases">
        <title>Sequencing the genomes of 1000 actinobacteria strains.</title>
        <authorList>
            <person name="Klenk H.-P."/>
        </authorList>
    </citation>
    <scope>NUCLEOTIDE SEQUENCE [LARGE SCALE GENOMIC DNA]</scope>
    <source>
        <strain evidence="2 3">DSM 44781</strain>
    </source>
</reference>
<organism evidence="2 3">
    <name type="scientific">Kitasatospora cineracea</name>
    <dbReference type="NCBI Taxonomy" id="88074"/>
    <lineage>
        <taxon>Bacteria</taxon>
        <taxon>Bacillati</taxon>
        <taxon>Actinomycetota</taxon>
        <taxon>Actinomycetes</taxon>
        <taxon>Kitasatosporales</taxon>
        <taxon>Streptomycetaceae</taxon>
        <taxon>Kitasatospora</taxon>
    </lineage>
</organism>
<sequence>RFGRNRFASPGAGGRPLQLALYAAGCLAAGRASRSRTGSPGPRRTRPGGRAAAAALLTSSTAATWWVYDRSELRTFDWLEELLPAGPGEHLVLSSGLDEAGRPVAARWPQHPRPWWTSTTPPS</sequence>
<dbReference type="AlphaFoldDB" id="A0A3N4S009"/>
<keyword evidence="3" id="KW-1185">Reference proteome</keyword>
<proteinExistence type="predicted"/>
<dbReference type="RefSeq" id="WP_208767115.1">
    <property type="nucleotide sequence ID" value="NZ_RKQG01000002.1"/>
</dbReference>
<dbReference type="EMBL" id="RKQG01000002">
    <property type="protein sequence ID" value="RPE29684.1"/>
    <property type="molecule type" value="Genomic_DNA"/>
</dbReference>
<feature type="non-terminal residue" evidence="2">
    <location>
        <position position="1"/>
    </location>
</feature>
<evidence type="ECO:0000313" key="3">
    <source>
        <dbReference type="Proteomes" id="UP000266906"/>
    </source>
</evidence>
<name>A0A3N4S009_9ACTN</name>
<evidence type="ECO:0000313" key="2">
    <source>
        <dbReference type="EMBL" id="RPE29684.1"/>
    </source>
</evidence>
<evidence type="ECO:0000256" key="1">
    <source>
        <dbReference type="SAM" id="MobiDB-lite"/>
    </source>
</evidence>
<dbReference type="Proteomes" id="UP000266906">
    <property type="component" value="Unassembled WGS sequence"/>
</dbReference>